<proteinExistence type="predicted"/>
<keyword evidence="1" id="KW-0812">Transmembrane</keyword>
<accession>A0A4Q9KK50</accession>
<organism evidence="2 3">
    <name type="scientific">Propioniciclava tarda</name>
    <dbReference type="NCBI Taxonomy" id="433330"/>
    <lineage>
        <taxon>Bacteria</taxon>
        <taxon>Bacillati</taxon>
        <taxon>Actinomycetota</taxon>
        <taxon>Actinomycetes</taxon>
        <taxon>Propionibacteriales</taxon>
        <taxon>Propionibacteriaceae</taxon>
        <taxon>Propioniciclava</taxon>
    </lineage>
</organism>
<feature type="transmembrane region" description="Helical" evidence="1">
    <location>
        <begin position="12"/>
        <end position="33"/>
    </location>
</feature>
<evidence type="ECO:0008006" key="4">
    <source>
        <dbReference type="Google" id="ProtNLM"/>
    </source>
</evidence>
<dbReference type="RefSeq" id="WP_131172162.1">
    <property type="nucleotide sequence ID" value="NZ_FXTL01000009.1"/>
</dbReference>
<keyword evidence="1" id="KW-0472">Membrane</keyword>
<comment type="caution">
    <text evidence="2">The sequence shown here is derived from an EMBL/GenBank/DDBJ whole genome shotgun (WGS) entry which is preliminary data.</text>
</comment>
<protein>
    <recommendedName>
        <fullName evidence="4">PH domain-containing protein</fullName>
    </recommendedName>
</protein>
<keyword evidence="1" id="KW-1133">Transmembrane helix</keyword>
<reference evidence="2 3" key="1">
    <citation type="submission" date="2019-01" db="EMBL/GenBank/DDBJ databases">
        <title>Lactibacter flavus gen. nov., sp. nov., a novel bacterium of the family Propionibacteriaceae isolated from raw milk and dairy products.</title>
        <authorList>
            <person name="Huptas C."/>
            <person name="Wenning M."/>
            <person name="Breitenwieser F."/>
            <person name="Doll E."/>
            <person name="Von Neubeck M."/>
            <person name="Busse H.-J."/>
            <person name="Scherer S."/>
        </authorList>
    </citation>
    <scope>NUCLEOTIDE SEQUENCE [LARGE SCALE GENOMIC DNA]</scope>
    <source>
        <strain evidence="3">DSM 22130 / JCM 15804 / WR061</strain>
    </source>
</reference>
<name>A0A4Q9KK50_PROTD</name>
<sequence>MSVASYQIKGRPAVRTVAGAALLSLLGIGVMLAAGAFNWGSVALTVGVVIAIGGIGVLLLAQEAARKAGVIAMLDDDGFVLTSAQTRFGLPWAEVRKVTMAGNQLTIRDAHGKDASIVAPPGARPEELDRLAAAMAAKLDANRGYRNLH</sequence>
<dbReference type="Proteomes" id="UP000291933">
    <property type="component" value="Unassembled WGS sequence"/>
</dbReference>
<keyword evidence="3" id="KW-1185">Reference proteome</keyword>
<gene>
    <name evidence="2" type="ORF">ET996_08675</name>
</gene>
<evidence type="ECO:0000313" key="2">
    <source>
        <dbReference type="EMBL" id="TBT94846.1"/>
    </source>
</evidence>
<evidence type="ECO:0000313" key="3">
    <source>
        <dbReference type="Proteomes" id="UP000291933"/>
    </source>
</evidence>
<evidence type="ECO:0000256" key="1">
    <source>
        <dbReference type="SAM" id="Phobius"/>
    </source>
</evidence>
<feature type="transmembrane region" description="Helical" evidence="1">
    <location>
        <begin position="39"/>
        <end position="61"/>
    </location>
</feature>
<dbReference type="AlphaFoldDB" id="A0A4Q9KK50"/>
<dbReference type="EMBL" id="SDMR01000009">
    <property type="protein sequence ID" value="TBT94846.1"/>
    <property type="molecule type" value="Genomic_DNA"/>
</dbReference>